<evidence type="ECO:0000313" key="3">
    <source>
        <dbReference type="Proteomes" id="UP000182690"/>
    </source>
</evidence>
<dbReference type="RefSeq" id="WP_143026044.1">
    <property type="nucleotide sequence ID" value="NZ_FNKB01000001.1"/>
</dbReference>
<feature type="compositionally biased region" description="Basic residues" evidence="1">
    <location>
        <begin position="217"/>
        <end position="226"/>
    </location>
</feature>
<dbReference type="OrthoDB" id="5118774at2"/>
<sequence>MELTNLTHNQLRGLIDDAGLSWTYDRDGGFKIRLKSAATGYFDALRLEIQPDLSVRGEFLNADIVKEGQGLTLSFPSAEAEGNVSPAYKTVELFLTPKPYGVEFQLYARAELTDKPMHVRVIPGAEQRAVVTEWCDIIERDGEAWLMGTVAGTPDFQNLVRKLFRLGHSMFGGTITGLMAVNEDSVPEEWAEPKTQQPRLSSSLPSPSSDEGDRRKSWWQRKKIRK</sequence>
<feature type="compositionally biased region" description="Low complexity" evidence="1">
    <location>
        <begin position="200"/>
        <end position="209"/>
    </location>
</feature>
<evidence type="ECO:0000256" key="1">
    <source>
        <dbReference type="SAM" id="MobiDB-lite"/>
    </source>
</evidence>
<dbReference type="Proteomes" id="UP000182690">
    <property type="component" value="Unassembled WGS sequence"/>
</dbReference>
<feature type="region of interest" description="Disordered" evidence="1">
    <location>
        <begin position="186"/>
        <end position="226"/>
    </location>
</feature>
<proteinExistence type="predicted"/>
<accession>A0A1H1A0V0</accession>
<name>A0A1H1A0V0_9MICO</name>
<protein>
    <submittedName>
        <fullName evidence="2">Uncharacterized protein</fullName>
    </submittedName>
</protein>
<evidence type="ECO:0000313" key="2">
    <source>
        <dbReference type="EMBL" id="SDQ33262.1"/>
    </source>
</evidence>
<organism evidence="2 3">
    <name type="scientific">Leucobacter chromiiresistens</name>
    <dbReference type="NCBI Taxonomy" id="1079994"/>
    <lineage>
        <taxon>Bacteria</taxon>
        <taxon>Bacillati</taxon>
        <taxon>Actinomycetota</taxon>
        <taxon>Actinomycetes</taxon>
        <taxon>Micrococcales</taxon>
        <taxon>Microbacteriaceae</taxon>
        <taxon>Leucobacter</taxon>
    </lineage>
</organism>
<dbReference type="EMBL" id="FNKB01000001">
    <property type="protein sequence ID" value="SDQ33262.1"/>
    <property type="molecule type" value="Genomic_DNA"/>
</dbReference>
<gene>
    <name evidence="2" type="ORF">SAMN04488565_2236</name>
</gene>
<dbReference type="AlphaFoldDB" id="A0A1H1A0V0"/>
<reference evidence="2 3" key="1">
    <citation type="submission" date="2016-10" db="EMBL/GenBank/DDBJ databases">
        <authorList>
            <person name="de Groot N.N."/>
        </authorList>
    </citation>
    <scope>NUCLEOTIDE SEQUENCE [LARGE SCALE GENOMIC DNA]</scope>
    <source>
        <strain evidence="2 3">DSM 22788</strain>
    </source>
</reference>